<dbReference type="GO" id="GO:0006406">
    <property type="term" value="P:mRNA export from nucleus"/>
    <property type="evidence" value="ECO:0007669"/>
    <property type="project" value="UniProtKB-UniRule"/>
</dbReference>
<keyword evidence="2 11" id="KW-0813">Transport</keyword>
<keyword evidence="13" id="KW-1185">Reference proteome</keyword>
<dbReference type="OrthoDB" id="6221744at2759"/>
<evidence type="ECO:0000256" key="3">
    <source>
        <dbReference type="ARBA" id="ARBA00022816"/>
    </source>
</evidence>
<dbReference type="GO" id="GO:0000124">
    <property type="term" value="C:SAGA complex"/>
    <property type="evidence" value="ECO:0007669"/>
    <property type="project" value="UniProtKB-UniRule"/>
</dbReference>
<evidence type="ECO:0000256" key="5">
    <source>
        <dbReference type="ARBA" id="ARBA00022927"/>
    </source>
</evidence>
<dbReference type="GO" id="GO:0006368">
    <property type="term" value="P:transcription elongation by RNA polymerase II"/>
    <property type="evidence" value="ECO:0007669"/>
    <property type="project" value="UniProtKB-UniRule"/>
</dbReference>
<keyword evidence="5 11" id="KW-0653">Protein transport</keyword>
<evidence type="ECO:0000256" key="9">
    <source>
        <dbReference type="ARBA" id="ARBA00023163"/>
    </source>
</evidence>
<keyword evidence="4 11" id="KW-0156">Chromatin regulator</keyword>
<dbReference type="Pfam" id="PF10163">
    <property type="entry name" value="EnY2"/>
    <property type="match status" value="1"/>
</dbReference>
<dbReference type="AlphaFoldDB" id="A0A8T2FMU4"/>
<evidence type="ECO:0000256" key="11">
    <source>
        <dbReference type="HAMAP-Rule" id="MF_03046"/>
    </source>
</evidence>
<evidence type="ECO:0000256" key="1">
    <source>
        <dbReference type="ARBA" id="ARBA00004642"/>
    </source>
</evidence>
<keyword evidence="9 11" id="KW-0804">Transcription</keyword>
<dbReference type="InterPro" id="IPR018783">
    <property type="entry name" value="TF_ENY2"/>
</dbReference>
<dbReference type="GO" id="GO:0015031">
    <property type="term" value="P:protein transport"/>
    <property type="evidence" value="ECO:0007669"/>
    <property type="project" value="UniProtKB-KW"/>
</dbReference>
<dbReference type="GO" id="GO:0005643">
    <property type="term" value="C:nuclear pore"/>
    <property type="evidence" value="ECO:0007669"/>
    <property type="project" value="UniProtKB-UniRule"/>
</dbReference>
<evidence type="ECO:0000256" key="10">
    <source>
        <dbReference type="ARBA" id="ARBA00023242"/>
    </source>
</evidence>
<protein>
    <recommendedName>
        <fullName evidence="11">Transcription and mRNA export factor ENY2</fullName>
    </recommendedName>
    <alternativeName>
        <fullName evidence="11">Enhancer of yellow 2 transcription factor homolog</fullName>
    </alternativeName>
</protein>
<dbReference type="HAMAP" id="MF_03046">
    <property type="entry name" value="ENY2_Sus1"/>
    <property type="match status" value="1"/>
</dbReference>
<comment type="subcellular location">
    <subcellularLocation>
        <location evidence="1 11">Nucleus</location>
        <location evidence="1 11">Nucleoplasm</location>
    </subcellularLocation>
</comment>
<dbReference type="Proteomes" id="UP000694251">
    <property type="component" value="Chromosome 3"/>
</dbReference>
<evidence type="ECO:0000313" key="13">
    <source>
        <dbReference type="Proteomes" id="UP000694251"/>
    </source>
</evidence>
<evidence type="ECO:0000313" key="12">
    <source>
        <dbReference type="EMBL" id="KAG7632741.1"/>
    </source>
</evidence>
<dbReference type="FunFam" id="1.10.246.140:FF:000001">
    <property type="entry name" value="Transcription and mRNA export factor ENY2"/>
    <property type="match status" value="1"/>
</dbReference>
<dbReference type="GO" id="GO:0006325">
    <property type="term" value="P:chromatin organization"/>
    <property type="evidence" value="ECO:0007669"/>
    <property type="project" value="UniProtKB-KW"/>
</dbReference>
<gene>
    <name evidence="12" type="ORF">ISN44_As03g028420</name>
</gene>
<comment type="subunit">
    <text evidence="11">Component of the nuclear pore complex (NPC)-associated TREX-2 complex (transcription and export complex 2). Component of the SAGA transcription coactivator-HAT complex. Within the SAGA complex, participates to a subcomplex of SAGA called the DUB module (deubiquitination module).</text>
</comment>
<keyword evidence="8 11" id="KW-0010">Activator</keyword>
<comment type="caution">
    <text evidence="12">The sequence shown here is derived from an EMBL/GenBank/DDBJ whole genome shotgun (WGS) entry which is preliminary data.</text>
</comment>
<sequence>MKQSVNRPPTPDEDDVADGFEKDKVTLREIINVKLVESGEKENLMELVRDRLVECGWKDEMRIACREHVKKKGRKDVTVDELIRVITPKGRASVPDSVKAELLNRIQNFIVSAAL</sequence>
<reference evidence="12 13" key="1">
    <citation type="submission" date="2020-12" db="EMBL/GenBank/DDBJ databases">
        <title>Concerted genomic and epigenomic changes stabilize Arabidopsis allopolyploids.</title>
        <authorList>
            <person name="Chen Z."/>
        </authorList>
    </citation>
    <scope>NUCLEOTIDE SEQUENCE [LARGE SCALE GENOMIC DNA]</scope>
    <source>
        <strain evidence="12">As9502</strain>
        <tissue evidence="12">Leaf</tissue>
    </source>
</reference>
<dbReference type="GO" id="GO:0003713">
    <property type="term" value="F:transcription coactivator activity"/>
    <property type="evidence" value="ECO:0007669"/>
    <property type="project" value="UniProtKB-UniRule"/>
</dbReference>
<accession>A0A8T2FMU4</accession>
<dbReference type="GO" id="GO:0071819">
    <property type="term" value="C:DUBm complex"/>
    <property type="evidence" value="ECO:0007669"/>
    <property type="project" value="UniProtKB-UniRule"/>
</dbReference>
<organism evidence="12 13">
    <name type="scientific">Arabidopsis suecica</name>
    <name type="common">Swedish thale-cress</name>
    <name type="synonym">Cardaminopsis suecica</name>
    <dbReference type="NCBI Taxonomy" id="45249"/>
    <lineage>
        <taxon>Eukaryota</taxon>
        <taxon>Viridiplantae</taxon>
        <taxon>Streptophyta</taxon>
        <taxon>Embryophyta</taxon>
        <taxon>Tracheophyta</taxon>
        <taxon>Spermatophyta</taxon>
        <taxon>Magnoliopsida</taxon>
        <taxon>eudicotyledons</taxon>
        <taxon>Gunneridae</taxon>
        <taxon>Pentapetalae</taxon>
        <taxon>rosids</taxon>
        <taxon>malvids</taxon>
        <taxon>Brassicales</taxon>
        <taxon>Brassicaceae</taxon>
        <taxon>Camelineae</taxon>
        <taxon>Arabidopsis</taxon>
    </lineage>
</organism>
<evidence type="ECO:0000256" key="6">
    <source>
        <dbReference type="ARBA" id="ARBA00023010"/>
    </source>
</evidence>
<dbReference type="EMBL" id="JAEFBJ010000003">
    <property type="protein sequence ID" value="KAG7632741.1"/>
    <property type="molecule type" value="Genomic_DNA"/>
</dbReference>
<proteinExistence type="inferred from homology"/>
<keyword evidence="7 11" id="KW-0805">Transcription regulation</keyword>
<keyword evidence="6 11" id="KW-0811">Translocation</keyword>
<evidence type="ECO:0000256" key="8">
    <source>
        <dbReference type="ARBA" id="ARBA00023159"/>
    </source>
</evidence>
<dbReference type="GO" id="GO:0070390">
    <property type="term" value="C:transcription export complex 2"/>
    <property type="evidence" value="ECO:0007669"/>
    <property type="project" value="UniProtKB-UniRule"/>
</dbReference>
<keyword evidence="10 11" id="KW-0539">Nucleus</keyword>
<comment type="function">
    <text evidence="11">Involved in mRNA export coupled transcription activation by association with both the TREX-2 and the SAGA complexes. The transcription regulatory histone acetylation (HAT) complex SAGA is a multiprotein complex that activates transcription by remodeling chromatin and mediating histone acetylation and deubiquitination. Within the SAGA complex, participates to a subcomplex that specifically deubiquitinates histones. The SAGA complex is recruited to specific gene promoters by activators, where it is required for transcription. The TREX-2 complex functions in docking export-competent ribonucleoprotein particles (mRNPs) to the nuclear entrance of the nuclear pore complex (nuclear basket). TREX-2 participates in mRNA export and accurate chromatin positioning in the nucleus by tethering genes to the nuclear periphery.</text>
</comment>
<dbReference type="PANTHER" id="PTHR12514">
    <property type="entry name" value="ENHANCER OF YELLOW 2 TRANSCRIPTION FACTOR"/>
    <property type="match status" value="1"/>
</dbReference>
<dbReference type="GO" id="GO:0005654">
    <property type="term" value="C:nucleoplasm"/>
    <property type="evidence" value="ECO:0007669"/>
    <property type="project" value="UniProtKB-SubCell"/>
</dbReference>
<evidence type="ECO:0000256" key="4">
    <source>
        <dbReference type="ARBA" id="ARBA00022853"/>
    </source>
</evidence>
<evidence type="ECO:0000256" key="7">
    <source>
        <dbReference type="ARBA" id="ARBA00023015"/>
    </source>
</evidence>
<evidence type="ECO:0000256" key="2">
    <source>
        <dbReference type="ARBA" id="ARBA00022448"/>
    </source>
</evidence>
<name>A0A8T2FMU4_ARASU</name>
<keyword evidence="3 11" id="KW-0509">mRNA transport</keyword>
<comment type="similarity">
    <text evidence="11">Belongs to the ENY2 family.</text>
</comment>